<keyword evidence="8" id="KW-1185">Reference proteome</keyword>
<comment type="pathway">
    <text evidence="1">Cell wall biogenesis; cell wall polysaccharide biosynthesis.</text>
</comment>
<evidence type="ECO:0000256" key="4">
    <source>
        <dbReference type="ARBA" id="ARBA00022679"/>
    </source>
</evidence>
<dbReference type="HOGENOM" id="CLU_023845_6_0_9"/>
<feature type="domain" description="Glycosyltransferase 2-like" evidence="6">
    <location>
        <begin position="23"/>
        <end position="129"/>
    </location>
</feature>
<comment type="similarity">
    <text evidence="2">Belongs to the glycosyltransferase 2 family.</text>
</comment>
<accession>E6U4X1</accession>
<dbReference type="Gene3D" id="3.90.550.10">
    <property type="entry name" value="Spore Coat Polysaccharide Biosynthesis Protein SpsA, Chain A"/>
    <property type="match status" value="1"/>
</dbReference>
<evidence type="ECO:0000256" key="1">
    <source>
        <dbReference type="ARBA" id="ARBA00004776"/>
    </source>
</evidence>
<dbReference type="AlphaFoldDB" id="E6U4X1"/>
<organism evidence="7 8">
    <name type="scientific">Ethanoligenens harbinense (strain DSM 18485 / JCM 12961 / CGMCC 1.5033 / YUAN-3)</name>
    <dbReference type="NCBI Taxonomy" id="663278"/>
    <lineage>
        <taxon>Bacteria</taxon>
        <taxon>Bacillati</taxon>
        <taxon>Bacillota</taxon>
        <taxon>Clostridia</taxon>
        <taxon>Eubacteriales</taxon>
        <taxon>Oscillospiraceae</taxon>
        <taxon>Ethanoligenens</taxon>
    </lineage>
</organism>
<protein>
    <submittedName>
        <fullName evidence="7">Glycosyl transferase family 2</fullName>
    </submittedName>
</protein>
<dbReference type="SUPFAM" id="SSF53448">
    <property type="entry name" value="Nucleotide-diphospho-sugar transferases"/>
    <property type="match status" value="1"/>
</dbReference>
<dbReference type="KEGG" id="eha:Ethha_2347"/>
<dbReference type="InterPro" id="IPR001173">
    <property type="entry name" value="Glyco_trans_2-like"/>
</dbReference>
<dbReference type="EMBL" id="CP002400">
    <property type="protein sequence ID" value="ADU27856.1"/>
    <property type="molecule type" value="Genomic_DNA"/>
</dbReference>
<evidence type="ECO:0000256" key="5">
    <source>
        <dbReference type="SAM" id="Phobius"/>
    </source>
</evidence>
<reference evidence="7 8" key="1">
    <citation type="submission" date="2010-12" db="EMBL/GenBank/DDBJ databases">
        <title>Complete sequence of Ethanoligenens harbinense YUAN-3.</title>
        <authorList>
            <person name="Lucas S."/>
            <person name="Copeland A."/>
            <person name="Lapidus A."/>
            <person name="Cheng J.-F."/>
            <person name="Bruce D."/>
            <person name="Goodwin L."/>
            <person name="Pitluck S."/>
            <person name="Chertkov O."/>
            <person name="Misra M."/>
            <person name="Detter J.C."/>
            <person name="Han C."/>
            <person name="Tapia R."/>
            <person name="Land M."/>
            <person name="Hauser L."/>
            <person name="Jeffries C."/>
            <person name="Kyrpides N."/>
            <person name="Ivanova N."/>
            <person name="Mikhailova N."/>
            <person name="Wang A."/>
            <person name="Mouttaki H."/>
            <person name="He Z."/>
            <person name="Zhou J."/>
            <person name="Hemme C.L."/>
            <person name="Woyke T."/>
        </authorList>
    </citation>
    <scope>NUCLEOTIDE SEQUENCE [LARGE SCALE GENOMIC DNA]</scope>
    <source>
        <strain evidence="8">DSM 18485 / JCM 12961 / CGMCC 1.5033 / YUAN-3</strain>
    </source>
</reference>
<name>E6U4X1_ETHHY</name>
<sequence>MRLVFIAVNYNNCHITINYVANVRSLRNIDKHQVDIVLIDNHSKEEDFATLKQAVRDMTTVKLLRAEKNFGYFGGLNYGMKEINRFSYDYVIVGNNDLLFDGNFLDVLAEKKYQDKQTVIVPDLLTINGIHQNPQFVHVPSKSRRLGYRVYYSCYLVSILLDLFYNFIRKNRTKARMKHLPVATEIFLCTGALMLLRPAFFKHCGLLDDSLFLWGEEVMLAHQLALSGDRMLYDPDLQVVHLENASVGKISSYKKFKIWKKSYLVYKDYYV</sequence>
<dbReference type="Proteomes" id="UP000001551">
    <property type="component" value="Chromosome"/>
</dbReference>
<keyword evidence="5" id="KW-0472">Membrane</keyword>
<dbReference type="RefSeq" id="WP_013486202.1">
    <property type="nucleotide sequence ID" value="NC_014828.1"/>
</dbReference>
<dbReference type="STRING" id="663278.Ethha_2347"/>
<gene>
    <name evidence="7" type="ordered locus">Ethha_2347</name>
</gene>
<evidence type="ECO:0000313" key="7">
    <source>
        <dbReference type="EMBL" id="ADU27856.1"/>
    </source>
</evidence>
<evidence type="ECO:0000256" key="3">
    <source>
        <dbReference type="ARBA" id="ARBA00022676"/>
    </source>
</evidence>
<keyword evidence="5" id="KW-1133">Transmembrane helix</keyword>
<dbReference type="GO" id="GO:0016757">
    <property type="term" value="F:glycosyltransferase activity"/>
    <property type="evidence" value="ECO:0007669"/>
    <property type="project" value="UniProtKB-KW"/>
</dbReference>
<dbReference type="eggNOG" id="COG1216">
    <property type="taxonomic scope" value="Bacteria"/>
</dbReference>
<dbReference type="PANTHER" id="PTHR43179:SF12">
    <property type="entry name" value="GALACTOFURANOSYLTRANSFERASE GLFT2"/>
    <property type="match status" value="1"/>
</dbReference>
<keyword evidence="3" id="KW-0328">Glycosyltransferase</keyword>
<keyword evidence="5" id="KW-0812">Transmembrane</keyword>
<evidence type="ECO:0000313" key="8">
    <source>
        <dbReference type="Proteomes" id="UP000001551"/>
    </source>
</evidence>
<keyword evidence="4 7" id="KW-0808">Transferase</keyword>
<evidence type="ECO:0000259" key="6">
    <source>
        <dbReference type="Pfam" id="PF00535"/>
    </source>
</evidence>
<evidence type="ECO:0000256" key="2">
    <source>
        <dbReference type="ARBA" id="ARBA00006739"/>
    </source>
</evidence>
<dbReference type="Pfam" id="PF00535">
    <property type="entry name" value="Glycos_transf_2"/>
    <property type="match status" value="1"/>
</dbReference>
<dbReference type="InterPro" id="IPR029044">
    <property type="entry name" value="Nucleotide-diphossugar_trans"/>
</dbReference>
<proteinExistence type="inferred from homology"/>
<feature type="transmembrane region" description="Helical" evidence="5">
    <location>
        <begin position="150"/>
        <end position="168"/>
    </location>
</feature>
<dbReference type="PANTHER" id="PTHR43179">
    <property type="entry name" value="RHAMNOSYLTRANSFERASE WBBL"/>
    <property type="match status" value="1"/>
</dbReference>